<proteinExistence type="predicted"/>
<keyword evidence="2" id="KW-0645">Protease</keyword>
<dbReference type="RefSeq" id="WP_078706795.1">
    <property type="nucleotide sequence ID" value="NZ_FUXL01000002.1"/>
</dbReference>
<dbReference type="Pfam" id="PF04586">
    <property type="entry name" value="Peptidase_S78"/>
    <property type="match status" value="1"/>
</dbReference>
<evidence type="ECO:0000313" key="5">
    <source>
        <dbReference type="EMBL" id="SJZ65431.1"/>
    </source>
</evidence>
<keyword evidence="6" id="KW-1185">Reference proteome</keyword>
<organism evidence="5 6">
    <name type="scientific">Consotaella salsifontis</name>
    <dbReference type="NCBI Taxonomy" id="1365950"/>
    <lineage>
        <taxon>Bacteria</taxon>
        <taxon>Pseudomonadati</taxon>
        <taxon>Pseudomonadota</taxon>
        <taxon>Alphaproteobacteria</taxon>
        <taxon>Hyphomicrobiales</taxon>
        <taxon>Aurantimonadaceae</taxon>
        <taxon>Consotaella</taxon>
    </lineage>
</organism>
<sequence length="148" mass="16065">MKGALDRAEPPAPIGVVRGYASLFGRTDMAGDRIERGAFLASLARRGAAGVRMLWQHDPAQPIGRWTALREDANGLFVEGRLAMASGRAREVAALIAAKAVDGLSIGFRTRRARRSTGETKRVLTEIDLWEISVVTFPMQAEARLSGF</sequence>
<accession>A0A1T4MEX1</accession>
<evidence type="ECO:0000313" key="6">
    <source>
        <dbReference type="Proteomes" id="UP000190135"/>
    </source>
</evidence>
<protein>
    <recommendedName>
        <fullName evidence="4">Prohead serine protease domain-containing protein</fullName>
    </recommendedName>
</protein>
<dbReference type="Proteomes" id="UP000190135">
    <property type="component" value="Unassembled WGS sequence"/>
</dbReference>
<dbReference type="GO" id="GO:0006508">
    <property type="term" value="P:proteolysis"/>
    <property type="evidence" value="ECO:0007669"/>
    <property type="project" value="UniProtKB-KW"/>
</dbReference>
<gene>
    <name evidence="5" type="ORF">SAMN05428963_10288</name>
</gene>
<keyword evidence="3" id="KW-0378">Hydrolase</keyword>
<dbReference type="InterPro" id="IPR054613">
    <property type="entry name" value="Peptidase_S78_dom"/>
</dbReference>
<evidence type="ECO:0000256" key="3">
    <source>
        <dbReference type="ARBA" id="ARBA00022801"/>
    </source>
</evidence>
<name>A0A1T4MEX1_9HYPH</name>
<dbReference type="OrthoDB" id="9804926at2"/>
<evidence type="ECO:0000259" key="4">
    <source>
        <dbReference type="Pfam" id="PF04586"/>
    </source>
</evidence>
<evidence type="ECO:0000256" key="2">
    <source>
        <dbReference type="ARBA" id="ARBA00022670"/>
    </source>
</evidence>
<dbReference type="STRING" id="1365950.SAMN05428963_10288"/>
<dbReference type="GO" id="GO:0008233">
    <property type="term" value="F:peptidase activity"/>
    <property type="evidence" value="ECO:0007669"/>
    <property type="project" value="UniProtKB-KW"/>
</dbReference>
<evidence type="ECO:0000256" key="1">
    <source>
        <dbReference type="ARBA" id="ARBA00022612"/>
    </source>
</evidence>
<reference evidence="5 6" key="1">
    <citation type="submission" date="2017-02" db="EMBL/GenBank/DDBJ databases">
        <authorList>
            <person name="Peterson S.W."/>
        </authorList>
    </citation>
    <scope>NUCLEOTIDE SEQUENCE [LARGE SCALE GENOMIC DNA]</scope>
    <source>
        <strain evidence="5 6">USBA 369</strain>
    </source>
</reference>
<dbReference type="InterPro" id="IPR006433">
    <property type="entry name" value="Prohead_protease"/>
</dbReference>
<keyword evidence="1" id="KW-1188">Viral release from host cell</keyword>
<dbReference type="SUPFAM" id="SSF50789">
    <property type="entry name" value="Herpes virus serine proteinase, assemblin"/>
    <property type="match status" value="1"/>
</dbReference>
<dbReference type="AlphaFoldDB" id="A0A1T4MEX1"/>
<feature type="domain" description="Prohead serine protease" evidence="4">
    <location>
        <begin position="16"/>
        <end position="144"/>
    </location>
</feature>
<dbReference type="NCBIfam" id="TIGR01543">
    <property type="entry name" value="proheadase_HK97"/>
    <property type="match status" value="1"/>
</dbReference>
<dbReference type="EMBL" id="FUXL01000002">
    <property type="protein sequence ID" value="SJZ65431.1"/>
    <property type="molecule type" value="Genomic_DNA"/>
</dbReference>